<reference evidence="18" key="1">
    <citation type="journal article" date="2017" name="Nat. Microbiol.">
        <title>Global analysis of biosynthetic gene clusters reveals vast potential of secondary metabolite production in Penicillium species.</title>
        <authorList>
            <person name="Nielsen J.C."/>
            <person name="Grijseels S."/>
            <person name="Prigent S."/>
            <person name="Ji B."/>
            <person name="Dainat J."/>
            <person name="Nielsen K.F."/>
            <person name="Frisvad J.C."/>
            <person name="Workman M."/>
            <person name="Nielsen J."/>
        </authorList>
    </citation>
    <scope>NUCLEOTIDE SEQUENCE [LARGE SCALE GENOMIC DNA]</scope>
    <source>
        <strain evidence="18">IBT 24891</strain>
    </source>
</reference>
<comment type="subcellular location">
    <subcellularLocation>
        <location evidence="1">Preautophagosomal structure membrane</location>
        <topology evidence="1">Peripheral membrane protein</topology>
    </subcellularLocation>
</comment>
<protein>
    <recommendedName>
        <fullName evidence="3">Serine/threonine-protein kinase ATG1</fullName>
        <ecNumber evidence="2">2.7.11.1</ecNumber>
    </recommendedName>
    <alternativeName>
        <fullName evidence="11">Autophagy-related protein 1</fullName>
    </alternativeName>
    <alternativeName>
        <fullName evidence="4">Serine/threonine-protein kinase atg1</fullName>
    </alternativeName>
</protein>
<dbReference type="PROSITE" id="PS00108">
    <property type="entry name" value="PROTEIN_KINASE_ST"/>
    <property type="match status" value="1"/>
</dbReference>
<evidence type="ECO:0000256" key="2">
    <source>
        <dbReference type="ARBA" id="ARBA00012513"/>
    </source>
</evidence>
<dbReference type="InterPro" id="IPR008271">
    <property type="entry name" value="Ser/Thr_kinase_AS"/>
</dbReference>
<evidence type="ECO:0000256" key="6">
    <source>
        <dbReference type="ARBA" id="ARBA00022679"/>
    </source>
</evidence>
<evidence type="ECO:0000256" key="4">
    <source>
        <dbReference type="ARBA" id="ARBA00019599"/>
    </source>
</evidence>
<feature type="domain" description="Protein kinase" evidence="16">
    <location>
        <begin position="48"/>
        <end position="319"/>
    </location>
</feature>
<evidence type="ECO:0000256" key="15">
    <source>
        <dbReference type="SAM" id="MobiDB-lite"/>
    </source>
</evidence>
<dbReference type="GO" id="GO:0005776">
    <property type="term" value="C:autophagosome"/>
    <property type="evidence" value="ECO:0007669"/>
    <property type="project" value="TreeGrafter"/>
</dbReference>
<evidence type="ECO:0000256" key="14">
    <source>
        <dbReference type="PROSITE-ProRule" id="PRU00339"/>
    </source>
</evidence>
<dbReference type="GO" id="GO:0010506">
    <property type="term" value="P:regulation of autophagy"/>
    <property type="evidence" value="ECO:0007669"/>
    <property type="project" value="InterPro"/>
</dbReference>
<keyword evidence="6" id="KW-0808">Transferase</keyword>
<evidence type="ECO:0000256" key="3">
    <source>
        <dbReference type="ARBA" id="ARBA00018572"/>
    </source>
</evidence>
<evidence type="ECO:0000256" key="7">
    <source>
        <dbReference type="ARBA" id="ARBA00022741"/>
    </source>
</evidence>
<comment type="catalytic activity">
    <reaction evidence="13">
        <text>L-seryl-[protein] + ATP = O-phospho-L-seryl-[protein] + ADP + H(+)</text>
        <dbReference type="Rhea" id="RHEA:17989"/>
        <dbReference type="Rhea" id="RHEA-COMP:9863"/>
        <dbReference type="Rhea" id="RHEA-COMP:11604"/>
        <dbReference type="ChEBI" id="CHEBI:15378"/>
        <dbReference type="ChEBI" id="CHEBI:29999"/>
        <dbReference type="ChEBI" id="CHEBI:30616"/>
        <dbReference type="ChEBI" id="CHEBI:83421"/>
        <dbReference type="ChEBI" id="CHEBI:456216"/>
        <dbReference type="EC" id="2.7.11.1"/>
    </reaction>
</comment>
<dbReference type="GO" id="GO:0034045">
    <property type="term" value="C:phagophore assembly site membrane"/>
    <property type="evidence" value="ECO:0007669"/>
    <property type="project" value="UniProtKB-SubCell"/>
</dbReference>
<comment type="caution">
    <text evidence="17">The sequence shown here is derived from an EMBL/GenBank/DDBJ whole genome shotgun (WGS) entry which is preliminary data.</text>
</comment>
<keyword evidence="7" id="KW-0547">Nucleotide-binding</keyword>
<keyword evidence="18" id="KW-1185">Reference proteome</keyword>
<keyword evidence="5" id="KW-0723">Serine/threonine-protein kinase</keyword>
<evidence type="ECO:0000313" key="17">
    <source>
        <dbReference type="EMBL" id="OQE28330.1"/>
    </source>
</evidence>
<dbReference type="AlphaFoldDB" id="A0A1V6TR06"/>
<dbReference type="InterPro" id="IPR000719">
    <property type="entry name" value="Prot_kinase_dom"/>
</dbReference>
<dbReference type="InterPro" id="IPR011009">
    <property type="entry name" value="Kinase-like_dom_sf"/>
</dbReference>
<dbReference type="InterPro" id="IPR011990">
    <property type="entry name" value="TPR-like_helical_dom_sf"/>
</dbReference>
<keyword evidence="10" id="KW-0072">Autophagy</keyword>
<dbReference type="Pfam" id="PF00069">
    <property type="entry name" value="Pkinase"/>
    <property type="match status" value="1"/>
</dbReference>
<evidence type="ECO:0000256" key="5">
    <source>
        <dbReference type="ARBA" id="ARBA00022527"/>
    </source>
</evidence>
<evidence type="ECO:0000256" key="11">
    <source>
        <dbReference type="ARBA" id="ARBA00030237"/>
    </source>
</evidence>
<dbReference type="PROSITE" id="PS50005">
    <property type="entry name" value="TPR"/>
    <property type="match status" value="1"/>
</dbReference>
<dbReference type="GO" id="GO:0005829">
    <property type="term" value="C:cytosol"/>
    <property type="evidence" value="ECO:0007669"/>
    <property type="project" value="TreeGrafter"/>
</dbReference>
<dbReference type="Proteomes" id="UP000191285">
    <property type="component" value="Unassembled WGS sequence"/>
</dbReference>
<gene>
    <name evidence="17" type="ORF">PENSTE_c003G04804</name>
</gene>
<feature type="repeat" description="TPR" evidence="14">
    <location>
        <begin position="652"/>
        <end position="685"/>
    </location>
</feature>
<evidence type="ECO:0000313" key="18">
    <source>
        <dbReference type="Proteomes" id="UP000191285"/>
    </source>
</evidence>
<evidence type="ECO:0000259" key="16">
    <source>
        <dbReference type="PROSITE" id="PS50011"/>
    </source>
</evidence>
<accession>A0A1V6TR06</accession>
<feature type="compositionally biased region" description="Basic and acidic residues" evidence="15">
    <location>
        <begin position="388"/>
        <end position="412"/>
    </location>
</feature>
<dbReference type="SUPFAM" id="SSF48452">
    <property type="entry name" value="TPR-like"/>
    <property type="match status" value="2"/>
</dbReference>
<dbReference type="GO" id="GO:0000045">
    <property type="term" value="P:autophagosome assembly"/>
    <property type="evidence" value="ECO:0007669"/>
    <property type="project" value="TreeGrafter"/>
</dbReference>
<evidence type="ECO:0000256" key="9">
    <source>
        <dbReference type="ARBA" id="ARBA00022840"/>
    </source>
</evidence>
<comment type="catalytic activity">
    <reaction evidence="12">
        <text>L-threonyl-[protein] + ATP = O-phospho-L-threonyl-[protein] + ADP + H(+)</text>
        <dbReference type="Rhea" id="RHEA:46608"/>
        <dbReference type="Rhea" id="RHEA-COMP:11060"/>
        <dbReference type="Rhea" id="RHEA-COMP:11605"/>
        <dbReference type="ChEBI" id="CHEBI:15378"/>
        <dbReference type="ChEBI" id="CHEBI:30013"/>
        <dbReference type="ChEBI" id="CHEBI:30616"/>
        <dbReference type="ChEBI" id="CHEBI:61977"/>
        <dbReference type="ChEBI" id="CHEBI:456216"/>
        <dbReference type="EC" id="2.7.11.1"/>
    </reaction>
</comment>
<evidence type="ECO:0000256" key="10">
    <source>
        <dbReference type="ARBA" id="ARBA00023006"/>
    </source>
</evidence>
<dbReference type="EMBL" id="MLKD01000003">
    <property type="protein sequence ID" value="OQE28330.1"/>
    <property type="molecule type" value="Genomic_DNA"/>
</dbReference>
<keyword evidence="9" id="KW-0067">ATP-binding</keyword>
<keyword evidence="8" id="KW-0418">Kinase</keyword>
<evidence type="ECO:0000256" key="1">
    <source>
        <dbReference type="ARBA" id="ARBA00004623"/>
    </source>
</evidence>
<dbReference type="GO" id="GO:0005524">
    <property type="term" value="F:ATP binding"/>
    <property type="evidence" value="ECO:0007669"/>
    <property type="project" value="UniProtKB-KW"/>
</dbReference>
<dbReference type="OrthoDB" id="10252171at2759"/>
<evidence type="ECO:0000256" key="13">
    <source>
        <dbReference type="ARBA" id="ARBA00048679"/>
    </source>
</evidence>
<dbReference type="STRING" id="303698.A0A1V6TR06"/>
<dbReference type="Gene3D" id="1.10.510.10">
    <property type="entry name" value="Transferase(Phosphotransferase) domain 1"/>
    <property type="match status" value="1"/>
</dbReference>
<dbReference type="SMART" id="SM00028">
    <property type="entry name" value="TPR"/>
    <property type="match status" value="5"/>
</dbReference>
<dbReference type="SUPFAM" id="SSF56112">
    <property type="entry name" value="Protein kinase-like (PK-like)"/>
    <property type="match status" value="1"/>
</dbReference>
<organism evidence="17 18">
    <name type="scientific">Penicillium steckii</name>
    <dbReference type="NCBI Taxonomy" id="303698"/>
    <lineage>
        <taxon>Eukaryota</taxon>
        <taxon>Fungi</taxon>
        <taxon>Dikarya</taxon>
        <taxon>Ascomycota</taxon>
        <taxon>Pezizomycotina</taxon>
        <taxon>Eurotiomycetes</taxon>
        <taxon>Eurotiomycetidae</taxon>
        <taxon>Eurotiales</taxon>
        <taxon>Aspergillaceae</taxon>
        <taxon>Penicillium</taxon>
    </lineage>
</organism>
<feature type="compositionally biased region" description="Low complexity" evidence="15">
    <location>
        <begin position="413"/>
        <end position="422"/>
    </location>
</feature>
<dbReference type="GO" id="GO:0004674">
    <property type="term" value="F:protein serine/threonine kinase activity"/>
    <property type="evidence" value="ECO:0007669"/>
    <property type="project" value="UniProtKB-KW"/>
</dbReference>
<sequence>MPPTLSDLVLDSKIRVNCHGIAHHRFTFEPITTMPDVYTRRRERQHIWTKESLLGKGSYDEVHLHKCSTDGGRNELQAVKMIDKSFMARKRINYHKEVEAIAKFSQKKYLGLFVEYKGWYENDESVFIAMEFIENGDLDSKLTEPLPEEEAKTITLQLVEALMFLHENSFVHRDFKPKNIFVVQLGPEWRVKLGDFGISKRINEDSTLSGGGTPLFMAPEMRGYLPPGEEDSSITYHFTESIDVWSLGVTSFFLLFHDYPFTSKQPHKLPRYIARGEFPFPTTNAPSLSQDCYNFLEAVMGRHPRHRLSAKEALESRWLSSLENESGEETNVLNSPSKVDFESSTITVELGNLPVDEPADSPLLPIGLENSTNDDTEQLNIKSVGDFDNSKEPSKEPFNHDINEKRPPKTMDTESPTESSSFESKDLLWLMPSSSFSSESGDEITEENLPRDGRKNAISNPSSPIPGPIAPDADPEETMSNTLASMRASYSRGRTLFEAKEFDEAEKLFQNLFKSQKEIFGIDNESTLISCHILGKIFYIKKNYGKALSFFNLCADEQKGLHGESHSISLRAKFWIGRAESKIGNFERAEAILKEALVYQQLLLGPSHKETLETDHELGLSLLLQKKWAPARLHFQSALRPGVFGSTHKMTLDSLFYTGYTSQRLGHHKMAVENFKKALEAQKEQRGLSDIHTIRTACILGESLYELRALYDAKCTLEDALSRAKDAEITDPIILRGSFLLGNCLMGLNDYQKANFAYRDAAEGQKKVLGPADPETLESIYHVGFTHMKLGQHEEAQSPLESVQEACRWALEVKGPYYLSFHVRSCRDLGSVQYALNKFVEAERNLACAVNGAIDLWGLTHESTLYCLFWHCKVQYETKMLEGAETTCRKLIASETEVYHDLSPETLDLMESIVEKMYRAGDLEKAESLCQLLKHHRMLKGEDKPSTQKAKRLYAEIWGKIQKREIEELEELGESTLLQDSIPKSRRKRLSNLVGNLLSSK</sequence>
<dbReference type="InterPro" id="IPR019734">
    <property type="entry name" value="TPR_rpt"/>
</dbReference>
<evidence type="ECO:0000256" key="8">
    <source>
        <dbReference type="ARBA" id="ARBA00022777"/>
    </source>
</evidence>
<keyword evidence="14" id="KW-0802">TPR repeat</keyword>
<name>A0A1V6TR06_9EURO</name>
<dbReference type="PROSITE" id="PS50011">
    <property type="entry name" value="PROTEIN_KINASE_DOM"/>
    <property type="match status" value="1"/>
</dbReference>
<dbReference type="PANTHER" id="PTHR24348:SF22">
    <property type="entry name" value="NON-SPECIFIC SERINE_THREONINE PROTEIN KINASE"/>
    <property type="match status" value="1"/>
</dbReference>
<dbReference type="Gene3D" id="1.25.40.10">
    <property type="entry name" value="Tetratricopeptide repeat domain"/>
    <property type="match status" value="3"/>
</dbReference>
<proteinExistence type="predicted"/>
<dbReference type="InterPro" id="IPR045269">
    <property type="entry name" value="Atg1-like"/>
</dbReference>
<feature type="region of interest" description="Disordered" evidence="15">
    <location>
        <begin position="352"/>
        <end position="481"/>
    </location>
</feature>
<dbReference type="PANTHER" id="PTHR24348">
    <property type="entry name" value="SERINE/THREONINE-PROTEIN KINASE UNC-51-RELATED"/>
    <property type="match status" value="1"/>
</dbReference>
<dbReference type="EC" id="2.7.11.1" evidence="2"/>
<evidence type="ECO:0000256" key="12">
    <source>
        <dbReference type="ARBA" id="ARBA00047899"/>
    </source>
</evidence>